<accession>A0A0F9WCZ9</accession>
<protein>
    <submittedName>
        <fullName evidence="1">Uncharacterized protein</fullName>
    </submittedName>
</protein>
<proteinExistence type="predicted"/>
<gene>
    <name evidence="1" type="ORF">LCGC14_0374780</name>
</gene>
<organism evidence="1">
    <name type="scientific">marine sediment metagenome</name>
    <dbReference type="NCBI Taxonomy" id="412755"/>
    <lineage>
        <taxon>unclassified sequences</taxon>
        <taxon>metagenomes</taxon>
        <taxon>ecological metagenomes</taxon>
    </lineage>
</organism>
<dbReference type="EMBL" id="LAZR01000300">
    <property type="protein sequence ID" value="KKN76088.1"/>
    <property type="molecule type" value="Genomic_DNA"/>
</dbReference>
<comment type="caution">
    <text evidence="1">The sequence shown here is derived from an EMBL/GenBank/DDBJ whole genome shotgun (WGS) entry which is preliminary data.</text>
</comment>
<dbReference type="AlphaFoldDB" id="A0A0F9WCZ9"/>
<evidence type="ECO:0000313" key="1">
    <source>
        <dbReference type="EMBL" id="KKN76088.1"/>
    </source>
</evidence>
<name>A0A0F9WCZ9_9ZZZZ</name>
<reference evidence="1" key="1">
    <citation type="journal article" date="2015" name="Nature">
        <title>Complex archaea that bridge the gap between prokaryotes and eukaryotes.</title>
        <authorList>
            <person name="Spang A."/>
            <person name="Saw J.H."/>
            <person name="Jorgensen S.L."/>
            <person name="Zaremba-Niedzwiedzka K."/>
            <person name="Martijn J."/>
            <person name="Lind A.E."/>
            <person name="van Eijk R."/>
            <person name="Schleper C."/>
            <person name="Guy L."/>
            <person name="Ettema T.J."/>
        </authorList>
    </citation>
    <scope>NUCLEOTIDE SEQUENCE</scope>
</reference>
<sequence length="109" mass="13047">MNECNEGIHNVVRYAYRQQDISFGNCDNCNRTIALKSDYNQVGHSEIYKRKSTDKQIVLDQLLERLSRQTSFDRMTSDEKQYIQVLNSMLNNDPDLFRIYLKRYETLRK</sequence>